<keyword evidence="1" id="KW-0472">Membrane</keyword>
<evidence type="ECO:0000313" key="2">
    <source>
        <dbReference type="EnsemblPlants" id="OB11G13600.1"/>
    </source>
</evidence>
<dbReference type="AlphaFoldDB" id="J3N6C4"/>
<evidence type="ECO:0000313" key="3">
    <source>
        <dbReference type="Proteomes" id="UP000006038"/>
    </source>
</evidence>
<dbReference type="HOGENOM" id="CLU_2783406_0_0_1"/>
<name>J3N6C4_ORYBR</name>
<accession>J3N6C4</accession>
<keyword evidence="1" id="KW-1133">Transmembrane helix</keyword>
<keyword evidence="3" id="KW-1185">Reference proteome</keyword>
<sequence>MCRDSHDFLFGFLCLIISLALKLLLLINSAKHAYLLLLVLCPCACLADYYFLLNCKKTLHSSPDGHKKY</sequence>
<feature type="transmembrane region" description="Helical" evidence="1">
    <location>
        <begin position="33"/>
        <end position="52"/>
    </location>
</feature>
<dbReference type="EnsemblPlants" id="OB11G13600.1">
    <property type="protein sequence ID" value="OB11G13600.1"/>
    <property type="gene ID" value="OB11G13600"/>
</dbReference>
<evidence type="ECO:0000256" key="1">
    <source>
        <dbReference type="SAM" id="Phobius"/>
    </source>
</evidence>
<dbReference type="Proteomes" id="UP000006038">
    <property type="component" value="Chromosome 11"/>
</dbReference>
<dbReference type="Gramene" id="OB11G13600.1">
    <property type="protein sequence ID" value="OB11G13600.1"/>
    <property type="gene ID" value="OB11G13600"/>
</dbReference>
<reference evidence="2" key="1">
    <citation type="journal article" date="2013" name="Nat. Commun.">
        <title>Whole-genome sequencing of Oryza brachyantha reveals mechanisms underlying Oryza genome evolution.</title>
        <authorList>
            <person name="Chen J."/>
            <person name="Huang Q."/>
            <person name="Gao D."/>
            <person name="Wang J."/>
            <person name="Lang Y."/>
            <person name="Liu T."/>
            <person name="Li B."/>
            <person name="Bai Z."/>
            <person name="Luis Goicoechea J."/>
            <person name="Liang C."/>
            <person name="Chen C."/>
            <person name="Zhang W."/>
            <person name="Sun S."/>
            <person name="Liao Y."/>
            <person name="Zhang X."/>
            <person name="Yang L."/>
            <person name="Song C."/>
            <person name="Wang M."/>
            <person name="Shi J."/>
            <person name="Liu G."/>
            <person name="Liu J."/>
            <person name="Zhou H."/>
            <person name="Zhou W."/>
            <person name="Yu Q."/>
            <person name="An N."/>
            <person name="Chen Y."/>
            <person name="Cai Q."/>
            <person name="Wang B."/>
            <person name="Liu B."/>
            <person name="Min J."/>
            <person name="Huang Y."/>
            <person name="Wu H."/>
            <person name="Li Z."/>
            <person name="Zhang Y."/>
            <person name="Yin Y."/>
            <person name="Song W."/>
            <person name="Jiang J."/>
            <person name="Jackson S.A."/>
            <person name="Wing R.A."/>
            <person name="Wang J."/>
            <person name="Chen M."/>
        </authorList>
    </citation>
    <scope>NUCLEOTIDE SEQUENCE [LARGE SCALE GENOMIC DNA]</scope>
    <source>
        <strain evidence="2">cv. IRGC 101232</strain>
    </source>
</reference>
<reference evidence="2" key="2">
    <citation type="submission" date="2013-04" db="UniProtKB">
        <authorList>
            <consortium name="EnsemblPlants"/>
        </authorList>
    </citation>
    <scope>IDENTIFICATION</scope>
</reference>
<organism evidence="2">
    <name type="scientific">Oryza brachyantha</name>
    <name type="common">malo sina</name>
    <dbReference type="NCBI Taxonomy" id="4533"/>
    <lineage>
        <taxon>Eukaryota</taxon>
        <taxon>Viridiplantae</taxon>
        <taxon>Streptophyta</taxon>
        <taxon>Embryophyta</taxon>
        <taxon>Tracheophyta</taxon>
        <taxon>Spermatophyta</taxon>
        <taxon>Magnoliopsida</taxon>
        <taxon>Liliopsida</taxon>
        <taxon>Poales</taxon>
        <taxon>Poaceae</taxon>
        <taxon>BOP clade</taxon>
        <taxon>Oryzoideae</taxon>
        <taxon>Oryzeae</taxon>
        <taxon>Oryzinae</taxon>
        <taxon>Oryza</taxon>
    </lineage>
</organism>
<feature type="transmembrane region" description="Helical" evidence="1">
    <location>
        <begin position="7"/>
        <end position="27"/>
    </location>
</feature>
<proteinExistence type="predicted"/>
<keyword evidence="1" id="KW-0812">Transmembrane</keyword>
<protein>
    <submittedName>
        <fullName evidence="2">Uncharacterized protein</fullName>
    </submittedName>
</protein>